<dbReference type="Proteomes" id="UP001642487">
    <property type="component" value="Chromosome 11"/>
</dbReference>
<dbReference type="EMBL" id="OZ021745">
    <property type="protein sequence ID" value="CAK9314019.1"/>
    <property type="molecule type" value="Genomic_DNA"/>
</dbReference>
<feature type="compositionally biased region" description="Basic and acidic residues" evidence="1">
    <location>
        <begin position="19"/>
        <end position="46"/>
    </location>
</feature>
<feature type="compositionally biased region" description="Basic and acidic residues" evidence="1">
    <location>
        <begin position="53"/>
        <end position="63"/>
    </location>
</feature>
<evidence type="ECO:0000256" key="1">
    <source>
        <dbReference type="SAM" id="MobiDB-lite"/>
    </source>
</evidence>
<feature type="region of interest" description="Disordered" evidence="1">
    <location>
        <begin position="19"/>
        <end position="99"/>
    </location>
</feature>
<name>A0ABP0Y0V6_9ROSI</name>
<evidence type="ECO:0000313" key="3">
    <source>
        <dbReference type="Proteomes" id="UP001642487"/>
    </source>
</evidence>
<reference evidence="2 3" key="1">
    <citation type="submission" date="2024-03" db="EMBL/GenBank/DDBJ databases">
        <authorList>
            <person name="Gkanogiannis A."/>
            <person name="Becerra Lopez-Lavalle L."/>
        </authorList>
    </citation>
    <scope>NUCLEOTIDE SEQUENCE [LARGE SCALE GENOMIC DNA]</scope>
</reference>
<sequence>MWLIENFWGYFGPEELRQAKQRLETSPETPEGKNRKRESRTVESRGELSPATFEREFATHVMERPATGSHTHQRRPSSTTCTAQPPLKLPRLYTISQGL</sequence>
<protein>
    <submittedName>
        <fullName evidence="2">Uncharacterized protein</fullName>
    </submittedName>
</protein>
<proteinExistence type="predicted"/>
<evidence type="ECO:0000313" key="2">
    <source>
        <dbReference type="EMBL" id="CAK9314019.1"/>
    </source>
</evidence>
<accession>A0ABP0Y0V6</accession>
<organism evidence="2 3">
    <name type="scientific">Citrullus colocynthis</name>
    <name type="common">colocynth</name>
    <dbReference type="NCBI Taxonomy" id="252529"/>
    <lineage>
        <taxon>Eukaryota</taxon>
        <taxon>Viridiplantae</taxon>
        <taxon>Streptophyta</taxon>
        <taxon>Embryophyta</taxon>
        <taxon>Tracheophyta</taxon>
        <taxon>Spermatophyta</taxon>
        <taxon>Magnoliopsida</taxon>
        <taxon>eudicotyledons</taxon>
        <taxon>Gunneridae</taxon>
        <taxon>Pentapetalae</taxon>
        <taxon>rosids</taxon>
        <taxon>fabids</taxon>
        <taxon>Cucurbitales</taxon>
        <taxon>Cucurbitaceae</taxon>
        <taxon>Benincaseae</taxon>
        <taxon>Citrullus</taxon>
    </lineage>
</organism>
<gene>
    <name evidence="2" type="ORF">CITCOLO1_LOCUS5760</name>
</gene>
<keyword evidence="3" id="KW-1185">Reference proteome</keyword>